<evidence type="ECO:0000313" key="3">
    <source>
        <dbReference type="Proteomes" id="UP001075354"/>
    </source>
</evidence>
<feature type="compositionally biased region" description="Acidic residues" evidence="1">
    <location>
        <begin position="271"/>
        <end position="281"/>
    </location>
</feature>
<dbReference type="AlphaFoldDB" id="A0AAV7XNH2"/>
<organism evidence="2 3">
    <name type="scientific">Megalurothrips usitatus</name>
    <name type="common">bean blossom thrips</name>
    <dbReference type="NCBI Taxonomy" id="439358"/>
    <lineage>
        <taxon>Eukaryota</taxon>
        <taxon>Metazoa</taxon>
        <taxon>Ecdysozoa</taxon>
        <taxon>Arthropoda</taxon>
        <taxon>Hexapoda</taxon>
        <taxon>Insecta</taxon>
        <taxon>Pterygota</taxon>
        <taxon>Neoptera</taxon>
        <taxon>Paraneoptera</taxon>
        <taxon>Thysanoptera</taxon>
        <taxon>Terebrantia</taxon>
        <taxon>Thripoidea</taxon>
        <taxon>Thripidae</taxon>
        <taxon>Megalurothrips</taxon>
    </lineage>
</organism>
<name>A0AAV7XNH2_9NEOP</name>
<evidence type="ECO:0000256" key="1">
    <source>
        <dbReference type="SAM" id="MobiDB-lite"/>
    </source>
</evidence>
<feature type="region of interest" description="Disordered" evidence="1">
    <location>
        <begin position="132"/>
        <end position="158"/>
    </location>
</feature>
<reference evidence="2" key="1">
    <citation type="submission" date="2022-12" db="EMBL/GenBank/DDBJ databases">
        <title>Chromosome-level genome assembly of the bean flower thrips Megalurothrips usitatus.</title>
        <authorList>
            <person name="Ma L."/>
            <person name="Liu Q."/>
            <person name="Li H."/>
            <person name="Cai W."/>
        </authorList>
    </citation>
    <scope>NUCLEOTIDE SEQUENCE</scope>
    <source>
        <strain evidence="2">Cailab_2022a</strain>
    </source>
</reference>
<dbReference type="EMBL" id="JAPTSV010000006">
    <property type="protein sequence ID" value="KAJ1527292.1"/>
    <property type="molecule type" value="Genomic_DNA"/>
</dbReference>
<gene>
    <name evidence="2" type="ORF">ONE63_008812</name>
</gene>
<sequence>MPRHTTRGRALNAQAAAAQRRRSGATAPRRAARTHTLPHVPPPSARRRNAHQGSRCASAARASDVLLIAVLAVPGKTQPRRAEHHPDRDVEEVEPVRTSGPHDESPEIIPFGINLRGLGGLGGAGGRPVLAVRPIGLGPRDSSDEDSDEDPSGGGFLHPYFIDPMSSFMAQMAEMMAAMRRQMDQVLHRLPAEGHTDFSKLGNTTSTTKVVDGHIVTVNDTVIGGDDGDDSEIHIRVVDIRPTESPEGADSAEDSDDAKDSAGSKAGQGAEGEDADTDVEPLNEVTPRPNRADNQIPMKALKRSARSTRRRAAGGPAGPPRGDMTADGGDDAAADEDDVQQSRVPVFDVQQSRVPVFDVQQAQVPVLDVQQQQQQQMRMLPAGGAGSNQVDVFDKPSGGRRADLSRDTLVNAILEQQSRRGGLIMVDPDAELMHVRDGKVVRVYGNPAAAGPPRQPRGDTPRPSSSASSSW</sequence>
<feature type="compositionally biased region" description="Basic residues" evidence="1">
    <location>
        <begin position="300"/>
        <end position="312"/>
    </location>
</feature>
<proteinExistence type="predicted"/>
<feature type="region of interest" description="Disordered" evidence="1">
    <location>
        <begin position="443"/>
        <end position="471"/>
    </location>
</feature>
<feature type="region of interest" description="Disordered" evidence="1">
    <location>
        <begin position="77"/>
        <end position="108"/>
    </location>
</feature>
<feature type="compositionally biased region" description="Acidic residues" evidence="1">
    <location>
        <begin position="328"/>
        <end position="339"/>
    </location>
</feature>
<comment type="caution">
    <text evidence="2">The sequence shown here is derived from an EMBL/GenBank/DDBJ whole genome shotgun (WGS) entry which is preliminary data.</text>
</comment>
<feature type="region of interest" description="Disordered" evidence="1">
    <location>
        <begin position="238"/>
        <end position="341"/>
    </location>
</feature>
<feature type="compositionally biased region" description="Low complexity" evidence="1">
    <location>
        <begin position="8"/>
        <end position="29"/>
    </location>
</feature>
<accession>A0AAV7XNH2</accession>
<evidence type="ECO:0000313" key="2">
    <source>
        <dbReference type="EMBL" id="KAJ1527292.1"/>
    </source>
</evidence>
<feature type="region of interest" description="Disordered" evidence="1">
    <location>
        <begin position="375"/>
        <end position="403"/>
    </location>
</feature>
<feature type="region of interest" description="Disordered" evidence="1">
    <location>
        <begin position="1"/>
        <end position="57"/>
    </location>
</feature>
<protein>
    <submittedName>
        <fullName evidence="2">Uncharacterized protein</fullName>
    </submittedName>
</protein>
<keyword evidence="3" id="KW-1185">Reference proteome</keyword>
<dbReference type="Proteomes" id="UP001075354">
    <property type="component" value="Chromosome 6"/>
</dbReference>